<dbReference type="InterPro" id="IPR017896">
    <property type="entry name" value="4Fe4S_Fe-S-bd"/>
</dbReference>
<evidence type="ECO:0000256" key="3">
    <source>
        <dbReference type="ARBA" id="ARBA00022723"/>
    </source>
</evidence>
<protein>
    <recommendedName>
        <fullName evidence="9">4Fe-4S ferredoxin-type domain-containing protein</fullName>
    </recommendedName>
</protein>
<dbReference type="SUPFAM" id="SSF54862">
    <property type="entry name" value="4Fe-4S ferredoxins"/>
    <property type="match status" value="1"/>
</dbReference>
<accession>X1VIV8</accession>
<dbReference type="PANTHER" id="PTHR43687">
    <property type="entry name" value="ADENYLYLSULFATE REDUCTASE, BETA SUBUNIT"/>
    <property type="match status" value="1"/>
</dbReference>
<keyword evidence="3" id="KW-0479">Metal-binding</keyword>
<evidence type="ECO:0000256" key="5">
    <source>
        <dbReference type="ARBA" id="ARBA00022982"/>
    </source>
</evidence>
<feature type="compositionally biased region" description="Basic residues" evidence="8">
    <location>
        <begin position="154"/>
        <end position="164"/>
    </location>
</feature>
<dbReference type="Pfam" id="PF04898">
    <property type="entry name" value="Glu_syn_central"/>
    <property type="match status" value="1"/>
</dbReference>
<dbReference type="Gene3D" id="3.30.70.20">
    <property type="match status" value="1"/>
</dbReference>
<reference evidence="10" key="1">
    <citation type="journal article" date="2014" name="Front. Microbiol.">
        <title>High frequency of phylogenetically diverse reductive dehalogenase-homologous genes in deep subseafloor sedimentary metagenomes.</title>
        <authorList>
            <person name="Kawai M."/>
            <person name="Futagami T."/>
            <person name="Toyoda A."/>
            <person name="Takaki Y."/>
            <person name="Nishi S."/>
            <person name="Hori S."/>
            <person name="Arai W."/>
            <person name="Tsubouchi T."/>
            <person name="Morono Y."/>
            <person name="Uchiyama I."/>
            <person name="Ito T."/>
            <person name="Fujiyama A."/>
            <person name="Inagaki F."/>
            <person name="Takami H."/>
        </authorList>
    </citation>
    <scope>NUCLEOTIDE SEQUENCE</scope>
    <source>
        <strain evidence="10">Expedition CK06-06</strain>
    </source>
</reference>
<evidence type="ECO:0000259" key="9">
    <source>
        <dbReference type="PROSITE" id="PS51379"/>
    </source>
</evidence>
<dbReference type="InterPro" id="IPR017900">
    <property type="entry name" value="4Fe4S_Fe_S_CS"/>
</dbReference>
<keyword evidence="2" id="KW-0004">4Fe-4S</keyword>
<name>X1VIV8_9ZZZZ</name>
<dbReference type="PROSITE" id="PS00198">
    <property type="entry name" value="4FE4S_FER_1"/>
    <property type="match status" value="1"/>
</dbReference>
<dbReference type="PROSITE" id="PS51379">
    <property type="entry name" value="4FE4S_FER_2"/>
    <property type="match status" value="2"/>
</dbReference>
<dbReference type="GO" id="GO:0051539">
    <property type="term" value="F:4 iron, 4 sulfur cluster binding"/>
    <property type="evidence" value="ECO:0007669"/>
    <property type="project" value="UniProtKB-KW"/>
</dbReference>
<feature type="domain" description="4Fe-4S ferredoxin-type" evidence="9">
    <location>
        <begin position="9"/>
        <end position="38"/>
    </location>
</feature>
<keyword evidence="4" id="KW-0677">Repeat</keyword>
<dbReference type="InterPro" id="IPR050572">
    <property type="entry name" value="Fe-S_Ferredoxin"/>
</dbReference>
<evidence type="ECO:0000256" key="6">
    <source>
        <dbReference type="ARBA" id="ARBA00023004"/>
    </source>
</evidence>
<feature type="domain" description="4Fe-4S ferredoxin-type" evidence="9">
    <location>
        <begin position="40"/>
        <end position="69"/>
    </location>
</feature>
<feature type="region of interest" description="Disordered" evidence="8">
    <location>
        <begin position="144"/>
        <end position="164"/>
    </location>
</feature>
<keyword evidence="7" id="KW-0411">Iron-sulfur</keyword>
<sequence length="164" mass="19037">MKTYLAPKFLIKRDADLCIQCKVCVNQCTFDALYYDAEDDEVKSRPENCVGCHRCELFCPTQAMTIIRNPQEYRENYNWRPEVVEDILKQAETGGVLLTGMGDDKGQRIYWDHLVLNASQVTNPSIDPLREPMELTTWLGRKPDRLELDDKNQKPKTKLAPTRR</sequence>
<proteinExistence type="predicted"/>
<keyword evidence="6" id="KW-0408">Iron</keyword>
<feature type="compositionally biased region" description="Basic and acidic residues" evidence="8">
    <location>
        <begin position="144"/>
        <end position="153"/>
    </location>
</feature>
<evidence type="ECO:0000256" key="7">
    <source>
        <dbReference type="ARBA" id="ARBA00023014"/>
    </source>
</evidence>
<dbReference type="Pfam" id="PF12838">
    <property type="entry name" value="Fer4_7"/>
    <property type="match status" value="1"/>
</dbReference>
<dbReference type="InterPro" id="IPR006982">
    <property type="entry name" value="Glu_synth_centr_N"/>
</dbReference>
<evidence type="ECO:0000256" key="1">
    <source>
        <dbReference type="ARBA" id="ARBA00022448"/>
    </source>
</evidence>
<evidence type="ECO:0000256" key="2">
    <source>
        <dbReference type="ARBA" id="ARBA00022485"/>
    </source>
</evidence>
<dbReference type="GO" id="GO:0015930">
    <property type="term" value="F:glutamate synthase activity"/>
    <property type="evidence" value="ECO:0007669"/>
    <property type="project" value="InterPro"/>
</dbReference>
<gene>
    <name evidence="10" type="ORF">S12H4_44416</name>
</gene>
<evidence type="ECO:0000256" key="8">
    <source>
        <dbReference type="SAM" id="MobiDB-lite"/>
    </source>
</evidence>
<dbReference type="EMBL" id="BARW01027365">
    <property type="protein sequence ID" value="GAJ15126.1"/>
    <property type="molecule type" value="Genomic_DNA"/>
</dbReference>
<dbReference type="GO" id="GO:0046872">
    <property type="term" value="F:metal ion binding"/>
    <property type="evidence" value="ECO:0007669"/>
    <property type="project" value="UniProtKB-KW"/>
</dbReference>
<evidence type="ECO:0000313" key="10">
    <source>
        <dbReference type="EMBL" id="GAJ15126.1"/>
    </source>
</evidence>
<keyword evidence="5" id="KW-0249">Electron transport</keyword>
<dbReference type="InterPro" id="IPR013785">
    <property type="entry name" value="Aldolase_TIM"/>
</dbReference>
<dbReference type="Gene3D" id="3.20.20.70">
    <property type="entry name" value="Aldolase class I"/>
    <property type="match status" value="1"/>
</dbReference>
<evidence type="ECO:0000256" key="4">
    <source>
        <dbReference type="ARBA" id="ARBA00022737"/>
    </source>
</evidence>
<dbReference type="AlphaFoldDB" id="X1VIV8"/>
<dbReference type="PANTHER" id="PTHR43687:SF6">
    <property type="entry name" value="L-ASPARTATE SEMIALDEHYDE SULFURTRANSFERASE IRON-SULFUR SUBUNIT"/>
    <property type="match status" value="1"/>
</dbReference>
<comment type="caution">
    <text evidence="10">The sequence shown here is derived from an EMBL/GenBank/DDBJ whole genome shotgun (WGS) entry which is preliminary data.</text>
</comment>
<organism evidence="10">
    <name type="scientific">marine sediment metagenome</name>
    <dbReference type="NCBI Taxonomy" id="412755"/>
    <lineage>
        <taxon>unclassified sequences</taxon>
        <taxon>metagenomes</taxon>
        <taxon>ecological metagenomes</taxon>
    </lineage>
</organism>
<keyword evidence="1" id="KW-0813">Transport</keyword>
<feature type="non-terminal residue" evidence="10">
    <location>
        <position position="164"/>
    </location>
</feature>